<dbReference type="InterPro" id="IPR050090">
    <property type="entry name" value="Tyrosine_recombinase_XerCD"/>
</dbReference>
<dbReference type="RefSeq" id="WP_110923594.1">
    <property type="nucleotide sequence ID" value="NZ_QJSU01000007.1"/>
</dbReference>
<dbReference type="InterPro" id="IPR002104">
    <property type="entry name" value="Integrase_catalytic"/>
</dbReference>
<dbReference type="GO" id="GO:0006310">
    <property type="term" value="P:DNA recombination"/>
    <property type="evidence" value="ECO:0007669"/>
    <property type="project" value="UniProtKB-KW"/>
</dbReference>
<accession>A0A2V4UHV8</accession>
<keyword evidence="4" id="KW-0233">DNA recombination</keyword>
<evidence type="ECO:0000256" key="3">
    <source>
        <dbReference type="ARBA" id="ARBA00023125"/>
    </source>
</evidence>
<feature type="domain" description="Tyr recombinase" evidence="5">
    <location>
        <begin position="433"/>
        <end position="664"/>
    </location>
</feature>
<evidence type="ECO:0000256" key="2">
    <source>
        <dbReference type="ARBA" id="ARBA00022908"/>
    </source>
</evidence>
<dbReference type="GO" id="GO:0003677">
    <property type="term" value="F:DNA binding"/>
    <property type="evidence" value="ECO:0007669"/>
    <property type="project" value="UniProtKB-KW"/>
</dbReference>
<protein>
    <submittedName>
        <fullName evidence="6">Phage integrase family protein</fullName>
    </submittedName>
</protein>
<evidence type="ECO:0000313" key="7">
    <source>
        <dbReference type="Proteomes" id="UP000247746"/>
    </source>
</evidence>
<organism evidence="6 7">
    <name type="scientific">Psychrobacter fozii</name>
    <dbReference type="NCBI Taxonomy" id="198480"/>
    <lineage>
        <taxon>Bacteria</taxon>
        <taxon>Pseudomonadati</taxon>
        <taxon>Pseudomonadota</taxon>
        <taxon>Gammaproteobacteria</taxon>
        <taxon>Moraxellales</taxon>
        <taxon>Moraxellaceae</taxon>
        <taxon>Psychrobacter</taxon>
    </lineage>
</organism>
<keyword evidence="3" id="KW-0238">DNA-binding</keyword>
<comment type="caution">
    <text evidence="6">The sequence shown here is derived from an EMBL/GenBank/DDBJ whole genome shotgun (WGS) entry which is preliminary data.</text>
</comment>
<keyword evidence="7" id="KW-1185">Reference proteome</keyword>
<sequence length="818" mass="93510">MKRYGIAIDGIHDDLYELETIEVDSKKIEEKKRQVKDAQAAVIEWVSRTVTDVEILWEIPISRAKNILGFGVFTEYIQSAVGISHPEAHKYRELTNPLIEQMIREGIIVIPNEKFKTASIENRRKLLNWYRQLSKEEKYALPIFGNKISFGKMSSGQFPIKINSLKLHVVKEALDFIHKDLEKIGLINPNYKSVAERTNEADINRKNPLESQISRFNRLAATNLNTASNFFVPSESEPFIQVEQLFASQCKAIYSESGRSNYRIASSSFINFLSELYGTGPLKIMEVIDEHTLSRYRKYLEQKIISKEISSHHANTTLSSVRKTLSRLTQVRDMEYSFFDINGFATSRETDTKKPFTMNERIQILDAIEKGLIESRASLTPYEKTGIGRNPLDKKGFIIRGLSTLENARWLFENLLMCKPVHYNTAKSSIEKSFLRIIANSDKGLSKIYDEWGVTPIVHVDILTPYLLRLAQITGLNVDPLLSLNMNDYVDSHPATSRPCLRYWKERSDGHKEYHLDLFNAELTWLTSSQTKSVKIIFEELDQLTSGIRQDIEDDAFKDRLFIYQSDSTKKHGRVSPILGNKQINAKALGASLSRFVEKYNLKNDAGEPLTLTISRFRPTFVSEMLKNGVPLREIQLMLGHSSIQTTIGYLDSLDLNSISRIKINDKLREIHQSTLDKQIEKLPEDIKSKNNHELVTSFHTPLAECRNIFDPPDFVKNLSSYIPGTPCSQYNKCLGCDNVIITAKNLPEIFAMKRDYTLLVEHNRVMDTPYGHVISENLELIKGITDPELSDFSLEDLENGQRLAEYIETTTLVDGVI</sequence>
<dbReference type="PROSITE" id="PS51898">
    <property type="entry name" value="TYR_RECOMBINASE"/>
    <property type="match status" value="1"/>
</dbReference>
<dbReference type="InterPro" id="IPR011010">
    <property type="entry name" value="DNA_brk_join_enz"/>
</dbReference>
<dbReference type="PANTHER" id="PTHR30349:SF41">
    <property type="entry name" value="INTEGRASE_RECOMBINASE PROTEIN MJ0367-RELATED"/>
    <property type="match status" value="1"/>
</dbReference>
<dbReference type="AlphaFoldDB" id="A0A2V4UHV8"/>
<evidence type="ECO:0000313" key="6">
    <source>
        <dbReference type="EMBL" id="PYE38439.1"/>
    </source>
</evidence>
<comment type="similarity">
    <text evidence="1">Belongs to the 'phage' integrase family.</text>
</comment>
<dbReference type="EMBL" id="QJSU01000007">
    <property type="protein sequence ID" value="PYE38439.1"/>
    <property type="molecule type" value="Genomic_DNA"/>
</dbReference>
<evidence type="ECO:0000256" key="1">
    <source>
        <dbReference type="ARBA" id="ARBA00008857"/>
    </source>
</evidence>
<dbReference type="Proteomes" id="UP000247746">
    <property type="component" value="Unassembled WGS sequence"/>
</dbReference>
<dbReference type="GO" id="GO:0015074">
    <property type="term" value="P:DNA integration"/>
    <property type="evidence" value="ECO:0007669"/>
    <property type="project" value="UniProtKB-KW"/>
</dbReference>
<name>A0A2V4UHV8_9GAMM</name>
<gene>
    <name evidence="6" type="ORF">DFP82_10761</name>
</gene>
<evidence type="ECO:0000259" key="5">
    <source>
        <dbReference type="PROSITE" id="PS51898"/>
    </source>
</evidence>
<dbReference type="PANTHER" id="PTHR30349">
    <property type="entry name" value="PHAGE INTEGRASE-RELATED"/>
    <property type="match status" value="1"/>
</dbReference>
<dbReference type="OrthoDB" id="6652000at2"/>
<evidence type="ECO:0000256" key="4">
    <source>
        <dbReference type="ARBA" id="ARBA00023172"/>
    </source>
</evidence>
<reference evidence="6 7" key="1">
    <citation type="submission" date="2018-06" db="EMBL/GenBank/DDBJ databases">
        <title>Genomic Encyclopedia of Type Strains, Phase III (KMG-III): the genomes of soil and plant-associated and newly described type strains.</title>
        <authorList>
            <person name="Whitman W."/>
        </authorList>
    </citation>
    <scope>NUCLEOTIDE SEQUENCE [LARGE SCALE GENOMIC DNA]</scope>
    <source>
        <strain evidence="6 7">CECT 5889</strain>
    </source>
</reference>
<dbReference type="Pfam" id="PF00589">
    <property type="entry name" value="Phage_integrase"/>
    <property type="match status" value="1"/>
</dbReference>
<dbReference type="InterPro" id="IPR013762">
    <property type="entry name" value="Integrase-like_cat_sf"/>
</dbReference>
<proteinExistence type="inferred from homology"/>
<keyword evidence="2" id="KW-0229">DNA integration</keyword>
<dbReference type="SUPFAM" id="SSF56349">
    <property type="entry name" value="DNA breaking-rejoining enzymes"/>
    <property type="match status" value="1"/>
</dbReference>
<dbReference type="CDD" id="cd00397">
    <property type="entry name" value="DNA_BRE_C"/>
    <property type="match status" value="1"/>
</dbReference>
<dbReference type="Gene3D" id="1.10.443.10">
    <property type="entry name" value="Intergrase catalytic core"/>
    <property type="match status" value="1"/>
</dbReference>